<evidence type="ECO:0000313" key="2">
    <source>
        <dbReference type="EMBL" id="KIK52573.1"/>
    </source>
</evidence>
<feature type="region of interest" description="Disordered" evidence="1">
    <location>
        <begin position="129"/>
        <end position="203"/>
    </location>
</feature>
<evidence type="ECO:0000313" key="3">
    <source>
        <dbReference type="Proteomes" id="UP000053593"/>
    </source>
</evidence>
<name>A0A0D0CCF9_9AGAR</name>
<dbReference type="AlphaFoldDB" id="A0A0D0CCF9"/>
<keyword evidence="3" id="KW-1185">Reference proteome</keyword>
<sequence>MKQLNLVLNHPSSSSSPSASTLQAKIEHLKSKLAAEQTEKDSLKQNISNYKSKLAELKVLVFFYPYEPSNCIMKLESKFGSQSPEPEPTVARAYTTIRSSRKVLSRVEVEGPLKEAYQKYSLKGAIEDKASEADSEVEEDTSVTPVIGRRRKKSCPARFSIKSKPSTDKGKQWAPNTTDSSDSEDVGIRSGWTAKEQVRQSNKMVRTQLHEMLNVRRSKDIVGRDGIETKDPDRLALLEKDPNKYGPKIHCSFLDTSGSTINDLMDSDWNQWFILTLGNMCKAIADASCNPDRFMKMDWQALAQDKVYQACLDVVKLKPQPGETVKQALARYMGRYCDLLERAQNTQSRHTKFDLHKKITAAMIEVCKDRNDHEGVMFWEWVLVLLDHAGHNFMLDDEDMTVLDRTDGKRTIARCIKQVALLK</sequence>
<feature type="region of interest" description="Disordered" evidence="1">
    <location>
        <begin position="1"/>
        <end position="21"/>
    </location>
</feature>
<feature type="compositionally biased region" description="Low complexity" evidence="1">
    <location>
        <begin position="11"/>
        <end position="20"/>
    </location>
</feature>
<dbReference type="HOGENOM" id="CLU_649000_0_0_1"/>
<evidence type="ECO:0000256" key="1">
    <source>
        <dbReference type="SAM" id="MobiDB-lite"/>
    </source>
</evidence>
<reference evidence="2 3" key="1">
    <citation type="submission" date="2014-04" db="EMBL/GenBank/DDBJ databases">
        <title>Evolutionary Origins and Diversification of the Mycorrhizal Mutualists.</title>
        <authorList>
            <consortium name="DOE Joint Genome Institute"/>
            <consortium name="Mycorrhizal Genomics Consortium"/>
            <person name="Kohler A."/>
            <person name="Kuo A."/>
            <person name="Nagy L.G."/>
            <person name="Floudas D."/>
            <person name="Copeland A."/>
            <person name="Barry K.W."/>
            <person name="Cichocki N."/>
            <person name="Veneault-Fourrey C."/>
            <person name="LaButti K."/>
            <person name="Lindquist E.A."/>
            <person name="Lipzen A."/>
            <person name="Lundell T."/>
            <person name="Morin E."/>
            <person name="Murat C."/>
            <person name="Riley R."/>
            <person name="Ohm R."/>
            <person name="Sun H."/>
            <person name="Tunlid A."/>
            <person name="Henrissat B."/>
            <person name="Grigoriev I.V."/>
            <person name="Hibbett D.S."/>
            <person name="Martin F."/>
        </authorList>
    </citation>
    <scope>NUCLEOTIDE SEQUENCE [LARGE SCALE GENOMIC DNA]</scope>
    <source>
        <strain evidence="2 3">FD-317 M1</strain>
    </source>
</reference>
<proteinExistence type="predicted"/>
<accession>A0A0D0CCF9</accession>
<dbReference type="OrthoDB" id="3032303at2759"/>
<dbReference type="Proteomes" id="UP000053593">
    <property type="component" value="Unassembled WGS sequence"/>
</dbReference>
<dbReference type="EMBL" id="KN834840">
    <property type="protein sequence ID" value="KIK52573.1"/>
    <property type="molecule type" value="Genomic_DNA"/>
</dbReference>
<gene>
    <name evidence="2" type="ORF">GYMLUDRAFT_251069</name>
</gene>
<organism evidence="2 3">
    <name type="scientific">Collybiopsis luxurians FD-317 M1</name>
    <dbReference type="NCBI Taxonomy" id="944289"/>
    <lineage>
        <taxon>Eukaryota</taxon>
        <taxon>Fungi</taxon>
        <taxon>Dikarya</taxon>
        <taxon>Basidiomycota</taxon>
        <taxon>Agaricomycotina</taxon>
        <taxon>Agaricomycetes</taxon>
        <taxon>Agaricomycetidae</taxon>
        <taxon>Agaricales</taxon>
        <taxon>Marasmiineae</taxon>
        <taxon>Omphalotaceae</taxon>
        <taxon>Collybiopsis</taxon>
        <taxon>Collybiopsis luxurians</taxon>
    </lineage>
</organism>
<protein>
    <submittedName>
        <fullName evidence="2">Uncharacterized protein</fullName>
    </submittedName>
</protein>